<feature type="signal peptide" evidence="1">
    <location>
        <begin position="1"/>
        <end position="23"/>
    </location>
</feature>
<protein>
    <submittedName>
        <fullName evidence="2">Uncharacterized protein</fullName>
    </submittedName>
</protein>
<dbReference type="OrthoDB" id="10416871at2759"/>
<organism evidence="2 3">
    <name type="scientific">Sistotremastrum suecicum HHB10207 ss-3</name>
    <dbReference type="NCBI Taxonomy" id="1314776"/>
    <lineage>
        <taxon>Eukaryota</taxon>
        <taxon>Fungi</taxon>
        <taxon>Dikarya</taxon>
        <taxon>Basidiomycota</taxon>
        <taxon>Agaricomycotina</taxon>
        <taxon>Agaricomycetes</taxon>
        <taxon>Sistotremastrales</taxon>
        <taxon>Sistotremastraceae</taxon>
        <taxon>Sistotremastrum</taxon>
    </lineage>
</organism>
<evidence type="ECO:0000313" key="3">
    <source>
        <dbReference type="Proteomes" id="UP000076798"/>
    </source>
</evidence>
<keyword evidence="1" id="KW-0732">Signal</keyword>
<accession>A0A166ELU6</accession>
<evidence type="ECO:0000313" key="2">
    <source>
        <dbReference type="EMBL" id="KZT39729.1"/>
    </source>
</evidence>
<name>A0A166ELU6_9AGAM</name>
<dbReference type="Proteomes" id="UP000076798">
    <property type="component" value="Unassembled WGS sequence"/>
</dbReference>
<feature type="chain" id="PRO_5007872757" evidence="1">
    <location>
        <begin position="24"/>
        <end position="128"/>
    </location>
</feature>
<keyword evidence="3" id="KW-1185">Reference proteome</keyword>
<evidence type="ECO:0000256" key="1">
    <source>
        <dbReference type="SAM" id="SignalP"/>
    </source>
</evidence>
<dbReference type="AlphaFoldDB" id="A0A166ELU6"/>
<gene>
    <name evidence="2" type="ORF">SISSUDRAFT_1032467</name>
</gene>
<sequence>MLSKFSRTVISLLLLATYSSAAASNTVCSGSQMGIGTETEEYDGTFATIWTSGCTQADFTSNNVANICGKYTWGSTVSCSGSKPTSVKTSLDGNTWKTYSSCVPAPAGSNCNAAFGMTLNTTIAWCCS</sequence>
<dbReference type="EMBL" id="KV428042">
    <property type="protein sequence ID" value="KZT39729.1"/>
    <property type="molecule type" value="Genomic_DNA"/>
</dbReference>
<reference evidence="2 3" key="1">
    <citation type="journal article" date="2016" name="Mol. Biol. Evol.">
        <title>Comparative Genomics of Early-Diverging Mushroom-Forming Fungi Provides Insights into the Origins of Lignocellulose Decay Capabilities.</title>
        <authorList>
            <person name="Nagy L.G."/>
            <person name="Riley R."/>
            <person name="Tritt A."/>
            <person name="Adam C."/>
            <person name="Daum C."/>
            <person name="Floudas D."/>
            <person name="Sun H."/>
            <person name="Yadav J.S."/>
            <person name="Pangilinan J."/>
            <person name="Larsson K.H."/>
            <person name="Matsuura K."/>
            <person name="Barry K."/>
            <person name="Labutti K."/>
            <person name="Kuo R."/>
            <person name="Ohm R.A."/>
            <person name="Bhattacharya S.S."/>
            <person name="Shirouzu T."/>
            <person name="Yoshinaga Y."/>
            <person name="Martin F.M."/>
            <person name="Grigoriev I.V."/>
            <person name="Hibbett D.S."/>
        </authorList>
    </citation>
    <scope>NUCLEOTIDE SEQUENCE [LARGE SCALE GENOMIC DNA]</scope>
    <source>
        <strain evidence="2 3">HHB10207 ss-3</strain>
    </source>
</reference>
<proteinExistence type="predicted"/>